<evidence type="ECO:0000313" key="2">
    <source>
        <dbReference type="EMBL" id="EPQ59839.1"/>
    </source>
</evidence>
<dbReference type="InterPro" id="IPR046528">
    <property type="entry name" value="DUF6593"/>
</dbReference>
<dbReference type="KEGG" id="gtr:GLOTRDRAFT_33719"/>
<sequence>MSTTKGLPYILEDRTGSLTATDFDDIYDRLFLRVAHTPQGLPAVYDMGRRSASSRADDRRHFRYTPSVVMHFGDGSGALGSVAFVDPPASLPMGKYLRRASFLGGSLSRKFKASDGQEYKWSYRIVEGQEWTCTSADNVLVAHYNLRPPRKPAYGSSGNILTIYDEYAHLALEIVASLTIMRYIKKHNL</sequence>
<feature type="domain" description="DUF6593" evidence="1">
    <location>
        <begin position="91"/>
        <end position="181"/>
    </location>
</feature>
<protein>
    <recommendedName>
        <fullName evidence="1">DUF6593 domain-containing protein</fullName>
    </recommendedName>
</protein>
<dbReference type="OrthoDB" id="2910790at2759"/>
<reference evidence="2 3" key="1">
    <citation type="journal article" date="2012" name="Science">
        <title>The Paleozoic origin of enzymatic lignin decomposition reconstructed from 31 fungal genomes.</title>
        <authorList>
            <person name="Floudas D."/>
            <person name="Binder M."/>
            <person name="Riley R."/>
            <person name="Barry K."/>
            <person name="Blanchette R.A."/>
            <person name="Henrissat B."/>
            <person name="Martinez A.T."/>
            <person name="Otillar R."/>
            <person name="Spatafora J.W."/>
            <person name="Yadav J.S."/>
            <person name="Aerts A."/>
            <person name="Benoit I."/>
            <person name="Boyd A."/>
            <person name="Carlson A."/>
            <person name="Copeland A."/>
            <person name="Coutinho P.M."/>
            <person name="de Vries R.P."/>
            <person name="Ferreira P."/>
            <person name="Findley K."/>
            <person name="Foster B."/>
            <person name="Gaskell J."/>
            <person name="Glotzer D."/>
            <person name="Gorecki P."/>
            <person name="Heitman J."/>
            <person name="Hesse C."/>
            <person name="Hori C."/>
            <person name="Igarashi K."/>
            <person name="Jurgens J.A."/>
            <person name="Kallen N."/>
            <person name="Kersten P."/>
            <person name="Kohler A."/>
            <person name="Kuees U."/>
            <person name="Kumar T.K.A."/>
            <person name="Kuo A."/>
            <person name="LaButti K."/>
            <person name="Larrondo L.F."/>
            <person name="Lindquist E."/>
            <person name="Ling A."/>
            <person name="Lombard V."/>
            <person name="Lucas S."/>
            <person name="Lundell T."/>
            <person name="Martin R."/>
            <person name="McLaughlin D.J."/>
            <person name="Morgenstern I."/>
            <person name="Morin E."/>
            <person name="Murat C."/>
            <person name="Nagy L.G."/>
            <person name="Nolan M."/>
            <person name="Ohm R.A."/>
            <person name="Patyshakuliyeva A."/>
            <person name="Rokas A."/>
            <person name="Ruiz-Duenas F.J."/>
            <person name="Sabat G."/>
            <person name="Salamov A."/>
            <person name="Samejima M."/>
            <person name="Schmutz J."/>
            <person name="Slot J.C."/>
            <person name="St John F."/>
            <person name="Stenlid J."/>
            <person name="Sun H."/>
            <person name="Sun S."/>
            <person name="Syed K."/>
            <person name="Tsang A."/>
            <person name="Wiebenga A."/>
            <person name="Young D."/>
            <person name="Pisabarro A."/>
            <person name="Eastwood D.C."/>
            <person name="Martin F."/>
            <person name="Cullen D."/>
            <person name="Grigoriev I.V."/>
            <person name="Hibbett D.S."/>
        </authorList>
    </citation>
    <scope>NUCLEOTIDE SEQUENCE [LARGE SCALE GENOMIC DNA]</scope>
    <source>
        <strain evidence="2 3">ATCC 11539</strain>
    </source>
</reference>
<keyword evidence="3" id="KW-1185">Reference proteome</keyword>
<proteinExistence type="predicted"/>
<accession>S7S231</accession>
<name>S7S231_GLOTA</name>
<dbReference type="OMA" id="IMRHIAA"/>
<dbReference type="STRING" id="670483.S7S231"/>
<dbReference type="Pfam" id="PF20236">
    <property type="entry name" value="DUF6593"/>
    <property type="match status" value="1"/>
</dbReference>
<dbReference type="eggNOG" id="ENOG502SQ0Z">
    <property type="taxonomic scope" value="Eukaryota"/>
</dbReference>
<dbReference type="GeneID" id="19305511"/>
<organism evidence="2 3">
    <name type="scientific">Gloeophyllum trabeum (strain ATCC 11539 / FP-39264 / Madison 617)</name>
    <name type="common">Brown rot fungus</name>
    <dbReference type="NCBI Taxonomy" id="670483"/>
    <lineage>
        <taxon>Eukaryota</taxon>
        <taxon>Fungi</taxon>
        <taxon>Dikarya</taxon>
        <taxon>Basidiomycota</taxon>
        <taxon>Agaricomycotina</taxon>
        <taxon>Agaricomycetes</taxon>
        <taxon>Gloeophyllales</taxon>
        <taxon>Gloeophyllaceae</taxon>
        <taxon>Gloeophyllum</taxon>
    </lineage>
</organism>
<evidence type="ECO:0000313" key="3">
    <source>
        <dbReference type="Proteomes" id="UP000030669"/>
    </source>
</evidence>
<dbReference type="RefSeq" id="XP_007861715.1">
    <property type="nucleotide sequence ID" value="XM_007863524.1"/>
</dbReference>
<evidence type="ECO:0000259" key="1">
    <source>
        <dbReference type="Pfam" id="PF20236"/>
    </source>
</evidence>
<dbReference type="EMBL" id="KB469297">
    <property type="protein sequence ID" value="EPQ59839.1"/>
    <property type="molecule type" value="Genomic_DNA"/>
</dbReference>
<dbReference type="HOGENOM" id="CLU_096875_0_0_1"/>
<dbReference type="AlphaFoldDB" id="S7S231"/>
<dbReference type="Proteomes" id="UP000030669">
    <property type="component" value="Unassembled WGS sequence"/>
</dbReference>
<gene>
    <name evidence="2" type="ORF">GLOTRDRAFT_33719</name>
</gene>